<evidence type="ECO:0000256" key="6">
    <source>
        <dbReference type="ARBA" id="ARBA00023136"/>
    </source>
</evidence>
<accession>A0AAV5JZH9</accession>
<evidence type="ECO:0000313" key="9">
    <source>
        <dbReference type="Proteomes" id="UP001054252"/>
    </source>
</evidence>
<dbReference type="GO" id="GO:0016020">
    <property type="term" value="C:membrane"/>
    <property type="evidence" value="ECO:0007669"/>
    <property type="project" value="UniProtKB-SubCell"/>
</dbReference>
<dbReference type="EMBL" id="BPVZ01000046">
    <property type="protein sequence ID" value="GKV16769.1"/>
    <property type="molecule type" value="Genomic_DNA"/>
</dbReference>
<keyword evidence="2" id="KW-0418">Kinase</keyword>
<evidence type="ECO:0000256" key="1">
    <source>
        <dbReference type="ARBA" id="ARBA00004479"/>
    </source>
</evidence>
<dbReference type="GO" id="GO:0004674">
    <property type="term" value="F:protein serine/threonine kinase activity"/>
    <property type="evidence" value="ECO:0007669"/>
    <property type="project" value="UniProtKB-KW"/>
</dbReference>
<evidence type="ECO:0000256" key="4">
    <source>
        <dbReference type="ARBA" id="ARBA00022729"/>
    </source>
</evidence>
<keyword evidence="5" id="KW-1133">Transmembrane helix</keyword>
<comment type="caution">
    <text evidence="8">The sequence shown here is derived from an EMBL/GenBank/DDBJ whole genome shotgun (WGS) entry which is preliminary data.</text>
</comment>
<keyword evidence="3" id="KW-0812">Transmembrane</keyword>
<evidence type="ECO:0000256" key="5">
    <source>
        <dbReference type="ARBA" id="ARBA00022989"/>
    </source>
</evidence>
<evidence type="ECO:0000313" key="8">
    <source>
        <dbReference type="EMBL" id="GKV16769.1"/>
    </source>
</evidence>
<keyword evidence="2" id="KW-0723">Serine/threonine-protein kinase</keyword>
<keyword evidence="4" id="KW-0732">Signal</keyword>
<evidence type="ECO:0000256" key="7">
    <source>
        <dbReference type="ARBA" id="ARBA00023180"/>
    </source>
</evidence>
<dbReference type="Proteomes" id="UP001054252">
    <property type="component" value="Unassembled WGS sequence"/>
</dbReference>
<reference evidence="8 9" key="1">
    <citation type="journal article" date="2021" name="Commun. Biol.">
        <title>The genome of Shorea leprosula (Dipterocarpaceae) highlights the ecological relevance of drought in aseasonal tropical rainforests.</title>
        <authorList>
            <person name="Ng K.K.S."/>
            <person name="Kobayashi M.J."/>
            <person name="Fawcett J.A."/>
            <person name="Hatakeyama M."/>
            <person name="Paape T."/>
            <person name="Ng C.H."/>
            <person name="Ang C.C."/>
            <person name="Tnah L.H."/>
            <person name="Lee C.T."/>
            <person name="Nishiyama T."/>
            <person name="Sese J."/>
            <person name="O'Brien M.J."/>
            <person name="Copetti D."/>
            <person name="Mohd Noor M.I."/>
            <person name="Ong R.C."/>
            <person name="Putra M."/>
            <person name="Sireger I.Z."/>
            <person name="Indrioko S."/>
            <person name="Kosugi Y."/>
            <person name="Izuno A."/>
            <person name="Isagi Y."/>
            <person name="Lee S.L."/>
            <person name="Shimizu K.K."/>
        </authorList>
    </citation>
    <scope>NUCLEOTIDE SEQUENCE [LARGE SCALE GENOMIC DNA]</scope>
    <source>
        <strain evidence="8">214</strain>
    </source>
</reference>
<protein>
    <submittedName>
        <fullName evidence="8">Uncharacterized protein</fullName>
    </submittedName>
</protein>
<proteinExistence type="predicted"/>
<dbReference type="AlphaFoldDB" id="A0AAV5JZH9"/>
<comment type="subcellular location">
    <subcellularLocation>
        <location evidence="1">Membrane</location>
        <topology evidence="1">Single-pass type I membrane protein</topology>
    </subcellularLocation>
</comment>
<dbReference type="InterPro" id="IPR045874">
    <property type="entry name" value="LRK10/LRL21-25-like"/>
</dbReference>
<name>A0AAV5JZH9_9ROSI</name>
<keyword evidence="6" id="KW-0472">Membrane</keyword>
<keyword evidence="7" id="KW-0325">Glycoprotein</keyword>
<keyword evidence="9" id="KW-1185">Reference proteome</keyword>
<dbReference type="PANTHER" id="PTHR27009">
    <property type="entry name" value="RUST RESISTANCE KINASE LR10-RELATED"/>
    <property type="match status" value="1"/>
</dbReference>
<gene>
    <name evidence="8" type="ORF">SLEP1_g27360</name>
</gene>
<evidence type="ECO:0000256" key="3">
    <source>
        <dbReference type="ARBA" id="ARBA00022692"/>
    </source>
</evidence>
<organism evidence="8 9">
    <name type="scientific">Rubroshorea leprosula</name>
    <dbReference type="NCBI Taxonomy" id="152421"/>
    <lineage>
        <taxon>Eukaryota</taxon>
        <taxon>Viridiplantae</taxon>
        <taxon>Streptophyta</taxon>
        <taxon>Embryophyta</taxon>
        <taxon>Tracheophyta</taxon>
        <taxon>Spermatophyta</taxon>
        <taxon>Magnoliopsida</taxon>
        <taxon>eudicotyledons</taxon>
        <taxon>Gunneridae</taxon>
        <taxon>Pentapetalae</taxon>
        <taxon>rosids</taxon>
        <taxon>malvids</taxon>
        <taxon>Malvales</taxon>
        <taxon>Dipterocarpaceae</taxon>
        <taxon>Rubroshorea</taxon>
    </lineage>
</organism>
<keyword evidence="2" id="KW-0808">Transferase</keyword>
<evidence type="ECO:0000256" key="2">
    <source>
        <dbReference type="ARBA" id="ARBA00022527"/>
    </source>
</evidence>
<sequence>MTRKMIIVSLWCIQTIPSNRPSMSKVLEMLQGSLEALPLPPEPLLSSPAAISPQISNTTSSVIMQGVPRTLETNSLLDDVSSNT</sequence>